<keyword evidence="9" id="KW-1133">Transmembrane helix</keyword>
<gene>
    <name evidence="12" type="ORF">BCR35DRAFT_307430</name>
</gene>
<dbReference type="InterPro" id="IPR015943">
    <property type="entry name" value="WD40/YVTN_repeat-like_dom_sf"/>
</dbReference>
<evidence type="ECO:0000313" key="12">
    <source>
        <dbReference type="EMBL" id="ORY72905.1"/>
    </source>
</evidence>
<dbReference type="AlphaFoldDB" id="A0A1Y2EPY1"/>
<dbReference type="Pfam" id="PF00400">
    <property type="entry name" value="WD40"/>
    <property type="match status" value="1"/>
</dbReference>
<dbReference type="SMART" id="SM00320">
    <property type="entry name" value="WD40"/>
    <property type="match status" value="3"/>
</dbReference>
<feature type="repeat" description="WD" evidence="11">
    <location>
        <begin position="351"/>
        <end position="381"/>
    </location>
</feature>
<keyword evidence="8" id="KW-0653">Protein transport</keyword>
<dbReference type="InParanoid" id="A0A1Y2EPY1"/>
<dbReference type="PROSITE" id="PS50082">
    <property type="entry name" value="WD_REPEATS_2"/>
    <property type="match status" value="1"/>
</dbReference>
<evidence type="ECO:0000256" key="8">
    <source>
        <dbReference type="ARBA" id="ARBA00022927"/>
    </source>
</evidence>
<keyword evidence="6" id="KW-0256">Endoplasmic reticulum</keyword>
<sequence>MPAETPKHLSSPLPSAGGAKQHWSLDVAFPVYAMAFTEDKTVLLGGGGGSSRTGVKNRLSLHKITPATRSFDLVHEYELSKTEDAPMSVAVEPTTKTLIAGINSAVDKLKEGTNENLRVFEYDDEAIKYIKQKQTITSVNEDHYQKVATFSRSASSSSSEKADEKSSTQSLLAIGSTNSQLSLLTFPELEEVFPPIEYEGEELFDVDFNDDTSLLLGASSSKLCVWSTKKAEGESAQEAVQVIERPVLKKTLACTFRAAKFGRHSTSTNLYTIVNASPSVRSRKPGPGEKKSFVSLWDTKTWTLKKTRTVSQKPVTAFDVSDDGTLLAYGSSDLSVGVLDAVTLRPILHILHAHDFPVTSLKFNPSGTLLLSGSADNSVRVVEVPSKEKRGGSSTSTLTNFLLTLFILLLAVYIQRSYGEDLLKAAGVA</sequence>
<keyword evidence="7" id="KW-0931">ER-Golgi transport</keyword>
<dbReference type="PROSITE" id="PS50294">
    <property type="entry name" value="WD_REPEATS_REGION"/>
    <property type="match status" value="1"/>
</dbReference>
<dbReference type="PANTHER" id="PTHR23284">
    <property type="entry name" value="PROLACTIN REGULATORY ELEMENT BINDING PROTEIN"/>
    <property type="match status" value="1"/>
</dbReference>
<evidence type="ECO:0000256" key="3">
    <source>
        <dbReference type="ARBA" id="ARBA00022574"/>
    </source>
</evidence>
<reference evidence="12 13" key="1">
    <citation type="submission" date="2016-07" db="EMBL/GenBank/DDBJ databases">
        <title>Pervasive Adenine N6-methylation of Active Genes in Fungi.</title>
        <authorList>
            <consortium name="DOE Joint Genome Institute"/>
            <person name="Mondo S.J."/>
            <person name="Dannebaum R.O."/>
            <person name="Kuo R.C."/>
            <person name="Labutti K."/>
            <person name="Haridas S."/>
            <person name="Kuo A."/>
            <person name="Salamov A."/>
            <person name="Ahrendt S.R."/>
            <person name="Lipzen A."/>
            <person name="Sullivan W."/>
            <person name="Andreopoulos W.B."/>
            <person name="Clum A."/>
            <person name="Lindquist E."/>
            <person name="Daum C."/>
            <person name="Ramamoorthy G.K."/>
            <person name="Gryganskyi A."/>
            <person name="Culley D."/>
            <person name="Magnuson J.K."/>
            <person name="James T.Y."/>
            <person name="O'Malley M.A."/>
            <person name="Stajich J.E."/>
            <person name="Spatafora J.W."/>
            <person name="Visel A."/>
            <person name="Grigoriev I.V."/>
        </authorList>
    </citation>
    <scope>NUCLEOTIDE SEQUENCE [LARGE SCALE GENOMIC DNA]</scope>
    <source>
        <strain evidence="12 13">62-1032</strain>
    </source>
</reference>
<dbReference type="GO" id="GO:0005789">
    <property type="term" value="C:endoplasmic reticulum membrane"/>
    <property type="evidence" value="ECO:0007669"/>
    <property type="project" value="UniProtKB-SubCell"/>
</dbReference>
<protein>
    <submittedName>
        <fullName evidence="12">Quinon protein alcohol dehydrogenase-like superfamily</fullName>
    </submittedName>
</protein>
<evidence type="ECO:0000256" key="10">
    <source>
        <dbReference type="ARBA" id="ARBA00023136"/>
    </source>
</evidence>
<evidence type="ECO:0000256" key="11">
    <source>
        <dbReference type="PROSITE-ProRule" id="PRU00221"/>
    </source>
</evidence>
<name>A0A1Y2EPY1_9BASI</name>
<dbReference type="PANTHER" id="PTHR23284:SF0">
    <property type="entry name" value="PROLACTIN REGULATORY ELEMENT-BINDING PROTEIN"/>
    <property type="match status" value="1"/>
</dbReference>
<evidence type="ECO:0000256" key="1">
    <source>
        <dbReference type="ARBA" id="ARBA00004648"/>
    </source>
</evidence>
<evidence type="ECO:0000256" key="6">
    <source>
        <dbReference type="ARBA" id="ARBA00022824"/>
    </source>
</evidence>
<comment type="caution">
    <text evidence="12">The sequence shown here is derived from an EMBL/GenBank/DDBJ whole genome shotgun (WGS) entry which is preliminary data.</text>
</comment>
<proteinExistence type="predicted"/>
<evidence type="ECO:0000256" key="4">
    <source>
        <dbReference type="ARBA" id="ARBA00022692"/>
    </source>
</evidence>
<evidence type="ECO:0000256" key="5">
    <source>
        <dbReference type="ARBA" id="ARBA00022737"/>
    </source>
</evidence>
<dbReference type="OrthoDB" id="2013972at2759"/>
<evidence type="ECO:0000256" key="2">
    <source>
        <dbReference type="ARBA" id="ARBA00022448"/>
    </source>
</evidence>
<keyword evidence="5" id="KW-0677">Repeat</keyword>
<accession>A0A1Y2EPY1</accession>
<evidence type="ECO:0000256" key="9">
    <source>
        <dbReference type="ARBA" id="ARBA00022989"/>
    </source>
</evidence>
<dbReference type="GO" id="GO:0015031">
    <property type="term" value="P:protein transport"/>
    <property type="evidence" value="ECO:0007669"/>
    <property type="project" value="UniProtKB-KW"/>
</dbReference>
<dbReference type="GO" id="GO:0005085">
    <property type="term" value="F:guanyl-nucleotide exchange factor activity"/>
    <property type="evidence" value="ECO:0007669"/>
    <property type="project" value="InterPro"/>
</dbReference>
<comment type="subcellular location">
    <subcellularLocation>
        <location evidence="1">Endoplasmic reticulum membrane</location>
        <topology evidence="1">Single-pass type II membrane protein</topology>
    </subcellularLocation>
</comment>
<evidence type="ECO:0000256" key="7">
    <source>
        <dbReference type="ARBA" id="ARBA00022892"/>
    </source>
</evidence>
<dbReference type="GO" id="GO:0003400">
    <property type="term" value="P:regulation of COPII vesicle coating"/>
    <property type="evidence" value="ECO:0007669"/>
    <property type="project" value="TreeGrafter"/>
</dbReference>
<keyword evidence="10" id="KW-0472">Membrane</keyword>
<keyword evidence="3 11" id="KW-0853">WD repeat</keyword>
<dbReference type="STRING" id="106004.A0A1Y2EPY1"/>
<keyword evidence="2" id="KW-0813">Transport</keyword>
<dbReference type="SUPFAM" id="SSF50998">
    <property type="entry name" value="Quinoprotein alcohol dehydrogenase-like"/>
    <property type="match status" value="1"/>
</dbReference>
<dbReference type="Proteomes" id="UP000193467">
    <property type="component" value="Unassembled WGS sequence"/>
</dbReference>
<keyword evidence="4" id="KW-0812">Transmembrane</keyword>
<dbReference type="InterPro" id="IPR045260">
    <property type="entry name" value="Sec12-like"/>
</dbReference>
<evidence type="ECO:0000313" key="13">
    <source>
        <dbReference type="Proteomes" id="UP000193467"/>
    </source>
</evidence>
<dbReference type="Gene3D" id="2.130.10.10">
    <property type="entry name" value="YVTN repeat-like/Quinoprotein amine dehydrogenase"/>
    <property type="match status" value="1"/>
</dbReference>
<keyword evidence="13" id="KW-1185">Reference proteome</keyword>
<dbReference type="InterPro" id="IPR001680">
    <property type="entry name" value="WD40_rpt"/>
</dbReference>
<dbReference type="InterPro" id="IPR011047">
    <property type="entry name" value="Quinoprotein_ADH-like_sf"/>
</dbReference>
<dbReference type="FunCoup" id="A0A1Y2EPY1">
    <property type="interactions" value="62"/>
</dbReference>
<organism evidence="12 13">
    <name type="scientific">Leucosporidium creatinivorum</name>
    <dbReference type="NCBI Taxonomy" id="106004"/>
    <lineage>
        <taxon>Eukaryota</taxon>
        <taxon>Fungi</taxon>
        <taxon>Dikarya</taxon>
        <taxon>Basidiomycota</taxon>
        <taxon>Pucciniomycotina</taxon>
        <taxon>Microbotryomycetes</taxon>
        <taxon>Leucosporidiales</taxon>
        <taxon>Leucosporidium</taxon>
    </lineage>
</organism>
<dbReference type="EMBL" id="MCGR01000049">
    <property type="protein sequence ID" value="ORY72905.1"/>
    <property type="molecule type" value="Genomic_DNA"/>
</dbReference>
<dbReference type="GO" id="GO:0006888">
    <property type="term" value="P:endoplasmic reticulum to Golgi vesicle-mediated transport"/>
    <property type="evidence" value="ECO:0007669"/>
    <property type="project" value="TreeGrafter"/>
</dbReference>